<keyword evidence="1" id="KW-1133">Transmembrane helix</keyword>
<feature type="transmembrane region" description="Helical" evidence="1">
    <location>
        <begin position="20"/>
        <end position="42"/>
    </location>
</feature>
<proteinExistence type="predicted"/>
<dbReference type="InterPro" id="IPR029058">
    <property type="entry name" value="AB_hydrolase_fold"/>
</dbReference>
<protein>
    <submittedName>
        <fullName evidence="3">Alpha/beta hydrolase</fullName>
    </submittedName>
</protein>
<dbReference type="OrthoDB" id="9780932at2"/>
<dbReference type="InterPro" id="IPR029059">
    <property type="entry name" value="AB_hydrolase_5"/>
</dbReference>
<dbReference type="Pfam" id="PF12695">
    <property type="entry name" value="Abhydrolase_5"/>
    <property type="match status" value="1"/>
</dbReference>
<organism evidence="3 4">
    <name type="scientific">Cryobacterium cheniae</name>
    <dbReference type="NCBI Taxonomy" id="1259262"/>
    <lineage>
        <taxon>Bacteria</taxon>
        <taxon>Bacillati</taxon>
        <taxon>Actinomycetota</taxon>
        <taxon>Actinomycetes</taxon>
        <taxon>Micrococcales</taxon>
        <taxon>Microbacteriaceae</taxon>
        <taxon>Cryobacterium</taxon>
    </lineage>
</organism>
<keyword evidence="1" id="KW-0472">Membrane</keyword>
<evidence type="ECO:0000313" key="4">
    <source>
        <dbReference type="Proteomes" id="UP000298433"/>
    </source>
</evidence>
<name>A0A4R8XSK8_9MICO</name>
<dbReference type="EMBL" id="SOGN01000035">
    <property type="protein sequence ID" value="TFC81142.1"/>
    <property type="molecule type" value="Genomic_DNA"/>
</dbReference>
<gene>
    <name evidence="3" type="ORF">E3T23_06495</name>
</gene>
<dbReference type="RefSeq" id="WP_134369574.1">
    <property type="nucleotide sequence ID" value="NZ_SOGN01000035.1"/>
</dbReference>
<keyword evidence="1" id="KW-0812">Transmembrane</keyword>
<evidence type="ECO:0000313" key="3">
    <source>
        <dbReference type="EMBL" id="TFC81142.1"/>
    </source>
</evidence>
<feature type="domain" description="Alpha/beta hydrolase fold-5" evidence="2">
    <location>
        <begin position="83"/>
        <end position="242"/>
    </location>
</feature>
<keyword evidence="4" id="KW-1185">Reference proteome</keyword>
<evidence type="ECO:0000256" key="1">
    <source>
        <dbReference type="SAM" id="Phobius"/>
    </source>
</evidence>
<evidence type="ECO:0000259" key="2">
    <source>
        <dbReference type="Pfam" id="PF12695"/>
    </source>
</evidence>
<dbReference type="Proteomes" id="UP000298433">
    <property type="component" value="Unassembled WGS sequence"/>
</dbReference>
<reference evidence="3 4" key="1">
    <citation type="submission" date="2019-03" db="EMBL/GenBank/DDBJ databases">
        <title>Genomics of glacier-inhabiting Cryobacterium strains.</title>
        <authorList>
            <person name="Liu Q."/>
            <person name="Xin Y.-H."/>
        </authorList>
    </citation>
    <scope>NUCLEOTIDE SEQUENCE [LARGE SCALE GENOMIC DNA]</scope>
    <source>
        <strain evidence="3 4">TMT2-48-2</strain>
    </source>
</reference>
<sequence length="260" mass="27232">MTQPDSTDEARRRGSLRRGIRAGGWWSLSALAVVVIVFLAWANTVRVADRAAADAVFANPNVTVTDRSTSVVLAPADGAGHTGLVFFPGARVDPYAYLYKLAGTVEATGLTVVIAKPVLNLAILDRRPLSTFTDAVPEVTTWYLGGHSVGGVRACLLADNPEVAGLVLFGSYCSAAPERTDLRALSLSGSADGLSTPEKIADSANLLPSDTRFSELEGANHARFGDYGTENGDGVATRSTDAVAAEITRELSDFLAPPAP</sequence>
<keyword evidence="3" id="KW-0378">Hydrolase</keyword>
<dbReference type="Gene3D" id="3.40.50.1820">
    <property type="entry name" value="alpha/beta hydrolase"/>
    <property type="match status" value="1"/>
</dbReference>
<dbReference type="SUPFAM" id="SSF53474">
    <property type="entry name" value="alpha/beta-Hydrolases"/>
    <property type="match status" value="1"/>
</dbReference>
<dbReference type="GO" id="GO:0016787">
    <property type="term" value="F:hydrolase activity"/>
    <property type="evidence" value="ECO:0007669"/>
    <property type="project" value="UniProtKB-KW"/>
</dbReference>
<dbReference type="AlphaFoldDB" id="A0A4R8XSK8"/>
<accession>A0A4R8XSK8</accession>
<comment type="caution">
    <text evidence="3">The sequence shown here is derived from an EMBL/GenBank/DDBJ whole genome shotgun (WGS) entry which is preliminary data.</text>
</comment>